<dbReference type="Proteomes" id="UP001253595">
    <property type="component" value="Unassembled WGS sequence"/>
</dbReference>
<evidence type="ECO:0000259" key="2">
    <source>
        <dbReference type="Pfam" id="PF04183"/>
    </source>
</evidence>
<comment type="pathway">
    <text evidence="1">Siderophore biosynthesis.</text>
</comment>
<dbReference type="Gene3D" id="3.30.310.280">
    <property type="match status" value="1"/>
</dbReference>
<dbReference type="PANTHER" id="PTHR34384:SF6">
    <property type="entry name" value="STAPHYLOFERRIN B SYNTHASE"/>
    <property type="match status" value="1"/>
</dbReference>
<dbReference type="InterPro" id="IPR022770">
    <property type="entry name" value="IucA/IucC-like_C"/>
</dbReference>
<dbReference type="InterPro" id="IPR007310">
    <property type="entry name" value="Aerobactin_biosyn_IucA/IucC_N"/>
</dbReference>
<comment type="caution">
    <text evidence="4">The sequence shown here is derived from an EMBL/GenBank/DDBJ whole genome shotgun (WGS) entry which is preliminary data.</text>
</comment>
<accession>A0ABU1V4B1</accession>
<evidence type="ECO:0000313" key="4">
    <source>
        <dbReference type="EMBL" id="MDR7092168.1"/>
    </source>
</evidence>
<dbReference type="Pfam" id="PF06276">
    <property type="entry name" value="FhuF"/>
    <property type="match status" value="1"/>
</dbReference>
<feature type="domain" description="Aerobactin siderophore biosynthesis IucA/IucC N-terminal" evidence="2">
    <location>
        <begin position="150"/>
        <end position="400"/>
    </location>
</feature>
<gene>
    <name evidence="4" type="ORF">J2X05_004209</name>
</gene>
<dbReference type="Pfam" id="PF04183">
    <property type="entry name" value="IucA_IucC"/>
    <property type="match status" value="1"/>
</dbReference>
<evidence type="ECO:0000256" key="1">
    <source>
        <dbReference type="ARBA" id="ARBA00004924"/>
    </source>
</evidence>
<reference evidence="4 5" key="1">
    <citation type="submission" date="2023-07" db="EMBL/GenBank/DDBJ databases">
        <title>Sorghum-associated microbial communities from plants grown in Nebraska, USA.</title>
        <authorList>
            <person name="Schachtman D."/>
        </authorList>
    </citation>
    <scope>NUCLEOTIDE SEQUENCE [LARGE SCALE GENOMIC DNA]</scope>
    <source>
        <strain evidence="4 5">BE190</strain>
    </source>
</reference>
<protein>
    <submittedName>
        <fullName evidence="4">Siderophore synthetase component</fullName>
    </submittedName>
</protein>
<name>A0ABU1V4B1_9GAMM</name>
<proteinExistence type="predicted"/>
<evidence type="ECO:0000313" key="5">
    <source>
        <dbReference type="Proteomes" id="UP001253595"/>
    </source>
</evidence>
<dbReference type="RefSeq" id="WP_310076220.1">
    <property type="nucleotide sequence ID" value="NZ_JAVDVX010000012.1"/>
</dbReference>
<evidence type="ECO:0000259" key="3">
    <source>
        <dbReference type="Pfam" id="PF06276"/>
    </source>
</evidence>
<dbReference type="EMBL" id="JAVDVX010000012">
    <property type="protein sequence ID" value="MDR7092168.1"/>
    <property type="molecule type" value="Genomic_DNA"/>
</dbReference>
<organism evidence="4 5">
    <name type="scientific">Cellvibrio fibrivorans</name>
    <dbReference type="NCBI Taxonomy" id="126350"/>
    <lineage>
        <taxon>Bacteria</taxon>
        <taxon>Pseudomonadati</taxon>
        <taxon>Pseudomonadota</taxon>
        <taxon>Gammaproteobacteria</taxon>
        <taxon>Cellvibrionales</taxon>
        <taxon>Cellvibrionaceae</taxon>
        <taxon>Cellvibrio</taxon>
    </lineage>
</organism>
<dbReference type="PANTHER" id="PTHR34384">
    <property type="entry name" value="L-2,3-DIAMINOPROPANOATE--CITRATE LIGASE"/>
    <property type="match status" value="1"/>
</dbReference>
<dbReference type="InterPro" id="IPR037455">
    <property type="entry name" value="LucA/IucC-like"/>
</dbReference>
<feature type="domain" description="Aerobactin siderophore biosynthesis IucA/IucC-like C-terminal" evidence="3">
    <location>
        <begin position="421"/>
        <end position="577"/>
    </location>
</feature>
<dbReference type="Gene3D" id="6.10.250.3370">
    <property type="match status" value="1"/>
</dbReference>
<sequence length="616" mass="70769">MNQFNYQQPESAVAHLSPESWALANRHLVCKALSEFSHEQIFTPKLIEHMDGGWAAYQVQADEPNCSYFFNAKKMYLRHWRIAKESIKRVVAGEPVNLDALVLINDFKKTLGIAEEKLPIYLDEISSTLYGAAYKMRNSDIPCSELVDADYQTFESSMTEGHPGFVANNGRIGFDAYDYKAYAPETGSDFNIIWLAVHRGHAEFACVKELEYYSFIKREIGAELFDKYINKLVTMGLNSDDYYFMPAHPWQWYTKLSIAFAAYVANRKIVPLGISTDSYAAQQSIRTYFNKSNTEKSYVKTSLSILNMGFMRGLSPYYMKGTPAINTVLQDIIANDKTLNRLGFSILREIASIGFRNYYYETALTKDSPYKKMFSGLWRESPIPLLKDEERLMTMTALLHVDYDGRALIAELIERSGLSPEAWLTQYFDAFLQPLLHCFYAHDLVFMPHCENLIVVLDGYTPKRVFMKDLAEECVILNKDAKVPEDAARMVVDVPEDYKLLGIFIDVFDGVFRFMSHILEESGTIQEEQYWRLVARCAQTYQAQHPELTHKFQRYDFFAPTFMHSCLNRLQLKNNLQMINLADPASSLIMAEPLSNPVAQFADEKQTVYRQKEAAC</sequence>
<dbReference type="Gene3D" id="1.10.510.40">
    <property type="match status" value="1"/>
</dbReference>
<keyword evidence="5" id="KW-1185">Reference proteome</keyword>